<dbReference type="Proteomes" id="UP000775877">
    <property type="component" value="Unassembled WGS sequence"/>
</dbReference>
<reference evidence="2" key="2">
    <citation type="journal article" date="2021" name="Microbiome">
        <title>Successional dynamics and alternative stable states in a saline activated sludge microbial community over 9 years.</title>
        <authorList>
            <person name="Wang Y."/>
            <person name="Ye J."/>
            <person name="Ju F."/>
            <person name="Liu L."/>
            <person name="Boyd J.A."/>
            <person name="Deng Y."/>
            <person name="Parks D.H."/>
            <person name="Jiang X."/>
            <person name="Yin X."/>
            <person name="Woodcroft B.J."/>
            <person name="Tyson G.W."/>
            <person name="Hugenholtz P."/>
            <person name="Polz M.F."/>
            <person name="Zhang T."/>
        </authorList>
    </citation>
    <scope>NUCLEOTIDE SEQUENCE</scope>
    <source>
        <strain evidence="2">HKST-UBA13</strain>
    </source>
</reference>
<dbReference type="AlphaFoldDB" id="A0A955L215"/>
<reference evidence="2" key="1">
    <citation type="submission" date="2020-04" db="EMBL/GenBank/DDBJ databases">
        <authorList>
            <person name="Zhang T."/>
        </authorList>
    </citation>
    <scope>NUCLEOTIDE SEQUENCE</scope>
    <source>
        <strain evidence="2">HKST-UBA13</strain>
    </source>
</reference>
<organism evidence="2 3">
    <name type="scientific">Candidatus Dojkabacteria bacterium</name>
    <dbReference type="NCBI Taxonomy" id="2099670"/>
    <lineage>
        <taxon>Bacteria</taxon>
        <taxon>Candidatus Dojkabacteria</taxon>
    </lineage>
</organism>
<evidence type="ECO:0000313" key="2">
    <source>
        <dbReference type="EMBL" id="MCA9381459.1"/>
    </source>
</evidence>
<feature type="transmembrane region" description="Helical" evidence="1">
    <location>
        <begin position="63"/>
        <end position="82"/>
    </location>
</feature>
<proteinExistence type="predicted"/>
<evidence type="ECO:0000313" key="3">
    <source>
        <dbReference type="Proteomes" id="UP000775877"/>
    </source>
</evidence>
<gene>
    <name evidence="2" type="ORF">KC678_04295</name>
</gene>
<evidence type="ECO:0000256" key="1">
    <source>
        <dbReference type="SAM" id="Phobius"/>
    </source>
</evidence>
<keyword evidence="1" id="KW-0472">Membrane</keyword>
<keyword evidence="1" id="KW-1133">Transmembrane helix</keyword>
<sequence>MREKIVSILEKSFMGDWYRRFIRRSRGGVIAKRTKSSNSKNQFKAFFSSIFSFIPKITKQSKYIFSGLIFLAILGIHLFQYFTINFKPYYSDVIPPIVYQSKDINTVVYTVSEVDSYKYIESITLVVGGNDAVRLVELSPYFNSERYSQTSLRTFLNEYSGDEPALIALNNAISAILGVRIDRYIYINSNVFDTNYLKLDRDLLEKIRNTDNFLTQSYTEDYAKFKESLFYKNSRLIPMYNLLWNKSKLYQYIKTDMNRPELVQFLSNFRVDKQINYKAIGVEQAVIKENAEKSLEFSPNYLIIDETLLGFVDDLDVVAEQAELEVYNASSTRGLASLYTREFQNIGMNVVKYGNYFEDEKETVLHLSSEDDLSTFRNSIKAIQQSLRSEVKIEIGKYPYNKTGNLILVLNK</sequence>
<protein>
    <submittedName>
        <fullName evidence="2">LytR C-terminal domain-containing protein</fullName>
    </submittedName>
</protein>
<accession>A0A955L215</accession>
<comment type="caution">
    <text evidence="2">The sequence shown here is derived from an EMBL/GenBank/DDBJ whole genome shotgun (WGS) entry which is preliminary data.</text>
</comment>
<keyword evidence="1" id="KW-0812">Transmembrane</keyword>
<dbReference type="EMBL" id="JAGQLJ010000108">
    <property type="protein sequence ID" value="MCA9381459.1"/>
    <property type="molecule type" value="Genomic_DNA"/>
</dbReference>
<name>A0A955L215_9BACT</name>